<feature type="DNA-binding region" description="H-T-H motif" evidence="4">
    <location>
        <begin position="40"/>
        <end position="59"/>
    </location>
</feature>
<accession>A0A2H3NUZ9</accession>
<dbReference type="PANTHER" id="PTHR30055:SF234">
    <property type="entry name" value="HTH-TYPE TRANSCRIPTIONAL REGULATOR BETI"/>
    <property type="match status" value="1"/>
</dbReference>
<dbReference type="SUPFAM" id="SSF46689">
    <property type="entry name" value="Homeodomain-like"/>
    <property type="match status" value="1"/>
</dbReference>
<dbReference type="InterPro" id="IPR050109">
    <property type="entry name" value="HTH-type_TetR-like_transc_reg"/>
</dbReference>
<dbReference type="Gene3D" id="1.10.357.10">
    <property type="entry name" value="Tetracycline Repressor, domain 2"/>
    <property type="match status" value="1"/>
</dbReference>
<dbReference type="RefSeq" id="WP_098061447.1">
    <property type="nucleotide sequence ID" value="NZ_PDEP01000003.1"/>
</dbReference>
<name>A0A2H3NUZ9_9BACT</name>
<dbReference type="PROSITE" id="PS50977">
    <property type="entry name" value="HTH_TETR_2"/>
    <property type="match status" value="1"/>
</dbReference>
<dbReference type="GO" id="GO:0000976">
    <property type="term" value="F:transcription cis-regulatory region binding"/>
    <property type="evidence" value="ECO:0007669"/>
    <property type="project" value="TreeGrafter"/>
</dbReference>
<dbReference type="EMBL" id="PDEP01000003">
    <property type="protein sequence ID" value="PEN08407.1"/>
    <property type="molecule type" value="Genomic_DNA"/>
</dbReference>
<evidence type="ECO:0000259" key="5">
    <source>
        <dbReference type="PROSITE" id="PS50977"/>
    </source>
</evidence>
<dbReference type="SUPFAM" id="SSF48498">
    <property type="entry name" value="Tetracyclin repressor-like, C-terminal domain"/>
    <property type="match status" value="1"/>
</dbReference>
<dbReference type="InterPro" id="IPR036271">
    <property type="entry name" value="Tet_transcr_reg_TetR-rel_C_sf"/>
</dbReference>
<dbReference type="InterPro" id="IPR009057">
    <property type="entry name" value="Homeodomain-like_sf"/>
</dbReference>
<dbReference type="Proteomes" id="UP000221024">
    <property type="component" value="Unassembled WGS sequence"/>
</dbReference>
<evidence type="ECO:0000256" key="2">
    <source>
        <dbReference type="ARBA" id="ARBA00023125"/>
    </source>
</evidence>
<dbReference type="PANTHER" id="PTHR30055">
    <property type="entry name" value="HTH-TYPE TRANSCRIPTIONAL REGULATOR RUTR"/>
    <property type="match status" value="1"/>
</dbReference>
<sequence length="229" mass="25886">MATDSDTPLSRRERERRTRRQAMLRAAESVFAEKGYPHATLEEIAERAEFGKGTLYNYFEGGKEEIFFAVLDTIYDELCDLIARSVADAANGTDPRARYHALVVRALAFYHDREDLFVILIKEAYRMCFSHDASKVAYFQRQQERMVNALLPMLQQADENGALRDLPLEAIAHLLIENIDGLIVHRAIMANHPDRPTSCQHQSILDDPEKAATFLTTMLFDGVAAPPSA</sequence>
<comment type="caution">
    <text evidence="6">The sequence shown here is derived from an EMBL/GenBank/DDBJ whole genome shotgun (WGS) entry which is preliminary data.</text>
</comment>
<dbReference type="Pfam" id="PF00440">
    <property type="entry name" value="TetR_N"/>
    <property type="match status" value="1"/>
</dbReference>
<evidence type="ECO:0000313" key="7">
    <source>
        <dbReference type="Proteomes" id="UP000221024"/>
    </source>
</evidence>
<protein>
    <submittedName>
        <fullName evidence="6">TetR family transcriptional regulator</fullName>
    </submittedName>
</protein>
<keyword evidence="7" id="KW-1185">Reference proteome</keyword>
<dbReference type="PRINTS" id="PR00455">
    <property type="entry name" value="HTHTETR"/>
</dbReference>
<dbReference type="GO" id="GO:0003700">
    <property type="term" value="F:DNA-binding transcription factor activity"/>
    <property type="evidence" value="ECO:0007669"/>
    <property type="project" value="TreeGrafter"/>
</dbReference>
<dbReference type="AlphaFoldDB" id="A0A2H3NUZ9"/>
<keyword evidence="1" id="KW-0805">Transcription regulation</keyword>
<keyword evidence="3" id="KW-0804">Transcription</keyword>
<dbReference type="OrthoDB" id="9795242at2"/>
<keyword evidence="2 4" id="KW-0238">DNA-binding</keyword>
<evidence type="ECO:0000313" key="6">
    <source>
        <dbReference type="EMBL" id="PEN08407.1"/>
    </source>
</evidence>
<evidence type="ECO:0000256" key="3">
    <source>
        <dbReference type="ARBA" id="ARBA00023163"/>
    </source>
</evidence>
<evidence type="ECO:0000256" key="1">
    <source>
        <dbReference type="ARBA" id="ARBA00023015"/>
    </source>
</evidence>
<dbReference type="Gene3D" id="1.10.10.60">
    <property type="entry name" value="Homeodomain-like"/>
    <property type="match status" value="1"/>
</dbReference>
<proteinExistence type="predicted"/>
<organism evidence="6 7">
    <name type="scientific">Longimonas halophila</name>
    <dbReference type="NCBI Taxonomy" id="1469170"/>
    <lineage>
        <taxon>Bacteria</taxon>
        <taxon>Pseudomonadati</taxon>
        <taxon>Rhodothermota</taxon>
        <taxon>Rhodothermia</taxon>
        <taxon>Rhodothermales</taxon>
        <taxon>Salisaetaceae</taxon>
        <taxon>Longimonas</taxon>
    </lineage>
</organism>
<reference evidence="6 7" key="1">
    <citation type="submission" date="2017-10" db="EMBL/GenBank/DDBJ databases">
        <title>Draft genome of Longimonas halophila.</title>
        <authorList>
            <person name="Goh K.M."/>
            <person name="Shamsir M.S."/>
            <person name="Lim S.W."/>
        </authorList>
    </citation>
    <scope>NUCLEOTIDE SEQUENCE [LARGE SCALE GENOMIC DNA]</scope>
    <source>
        <strain evidence="6 7">KCTC 42399</strain>
    </source>
</reference>
<gene>
    <name evidence="6" type="ORF">CRI93_04650</name>
</gene>
<evidence type="ECO:0000256" key="4">
    <source>
        <dbReference type="PROSITE-ProRule" id="PRU00335"/>
    </source>
</evidence>
<dbReference type="InterPro" id="IPR001647">
    <property type="entry name" value="HTH_TetR"/>
</dbReference>
<feature type="domain" description="HTH tetR-type" evidence="5">
    <location>
        <begin position="17"/>
        <end position="77"/>
    </location>
</feature>